<dbReference type="Pfam" id="PF13160">
    <property type="entry name" value="DUF3995"/>
    <property type="match status" value="1"/>
</dbReference>
<accession>A0ABW2G734</accession>
<dbReference type="InterPro" id="IPR025058">
    <property type="entry name" value="DUF3995"/>
</dbReference>
<gene>
    <name evidence="2" type="ORF">ACFQMG_33110</name>
</gene>
<name>A0ABW2G734_9ACTN</name>
<proteinExistence type="predicted"/>
<dbReference type="RefSeq" id="WP_345705752.1">
    <property type="nucleotide sequence ID" value="NZ_BAABKV010000001.1"/>
</dbReference>
<comment type="caution">
    <text evidence="2">The sequence shown here is derived from an EMBL/GenBank/DDBJ whole genome shotgun (WGS) entry which is preliminary data.</text>
</comment>
<feature type="transmembrane region" description="Helical" evidence="1">
    <location>
        <begin position="12"/>
        <end position="33"/>
    </location>
</feature>
<dbReference type="EMBL" id="JBHTAJ010000100">
    <property type="protein sequence ID" value="MFC7184402.1"/>
    <property type="molecule type" value="Genomic_DNA"/>
</dbReference>
<dbReference type="Proteomes" id="UP001596435">
    <property type="component" value="Unassembled WGS sequence"/>
</dbReference>
<keyword evidence="1" id="KW-0472">Membrane</keyword>
<feature type="transmembrane region" description="Helical" evidence="1">
    <location>
        <begin position="60"/>
        <end position="80"/>
    </location>
</feature>
<feature type="transmembrane region" description="Helical" evidence="1">
    <location>
        <begin position="92"/>
        <end position="114"/>
    </location>
</feature>
<feature type="transmembrane region" description="Helical" evidence="1">
    <location>
        <begin position="134"/>
        <end position="153"/>
    </location>
</feature>
<evidence type="ECO:0000313" key="2">
    <source>
        <dbReference type="EMBL" id="MFC7184402.1"/>
    </source>
</evidence>
<keyword evidence="1" id="KW-1133">Transmembrane helix</keyword>
<protein>
    <submittedName>
        <fullName evidence="2">DUF3995 domain-containing protein</fullName>
    </submittedName>
</protein>
<organism evidence="2 3">
    <name type="scientific">Kitasatospora paranensis</name>
    <dbReference type="NCBI Taxonomy" id="258053"/>
    <lineage>
        <taxon>Bacteria</taxon>
        <taxon>Bacillati</taxon>
        <taxon>Actinomycetota</taxon>
        <taxon>Actinomycetes</taxon>
        <taxon>Kitasatosporales</taxon>
        <taxon>Streptomycetaceae</taxon>
        <taxon>Kitasatospora</taxon>
    </lineage>
</organism>
<evidence type="ECO:0000313" key="3">
    <source>
        <dbReference type="Proteomes" id="UP001596435"/>
    </source>
</evidence>
<reference evidence="3" key="1">
    <citation type="journal article" date="2019" name="Int. J. Syst. Evol. Microbiol.">
        <title>The Global Catalogue of Microorganisms (GCM) 10K type strain sequencing project: providing services to taxonomists for standard genome sequencing and annotation.</title>
        <authorList>
            <consortium name="The Broad Institute Genomics Platform"/>
            <consortium name="The Broad Institute Genome Sequencing Center for Infectious Disease"/>
            <person name="Wu L."/>
            <person name="Ma J."/>
        </authorList>
    </citation>
    <scope>NUCLEOTIDE SEQUENCE [LARGE SCALE GENOMIC DNA]</scope>
    <source>
        <strain evidence="3">CGMCC 1.12859</strain>
    </source>
</reference>
<sequence length="154" mass="15053">MTAAAGRPAGPVRAVGAVTAGALAAVAGLHAVWSRSPWPLADRADFADAVVGVGVERVPTPAMCLGVAGALGAAAGLVGARAGVLPAAGPRVLRTAGAAGVAGVLLARGSIGPVLYGRGRIVRTERFVRLDRRYYAPLCLVLGAGAAVVAAGGR</sequence>
<evidence type="ECO:0000256" key="1">
    <source>
        <dbReference type="SAM" id="Phobius"/>
    </source>
</evidence>
<keyword evidence="1" id="KW-0812">Transmembrane</keyword>
<keyword evidence="3" id="KW-1185">Reference proteome</keyword>